<sequence length="971" mass="108044">MKYLKTLLATSISLALLAGCGSDDFKIDQQQSEQTEQPQEPVNQAPIITLDNAQGVEKQTITLTASVEDEGDVTYLWAQSDGIAVSLENTETDTVSFVAPSVAQDQSISLTLTVKDEQGLSATKNVDVEIKQQLVVLTVDGIATDSPLMEASVKATLGEHEFTTTTTTDGLYSLIIKVDDDIDMSQVVTIEAQGNNDQQAALLQSRLMSFATLKNRAGDDGVLSQADDFAVNVTNLTTAKAALMLRENSLAEIMTEQDLQRLGSEINADELIQVATAIKVILDKSSSNDALALPAGVDNVLELALDEQKITDYIAAVKDEPVFTQAKEEMLADGKVVDNSNVSGINTLYLNEGIEYYNPVIEFNNDGQGHYTTYANQGSFTWQKSNNVYTLENPDGIFNFSSSEQVLIDGQQVYIDMESSVYKVEITILTDTENGVILKEEHFSKVSYPNGEKPDYEDTSEFLTNAFTNNQQVDFVLTTTPLAVPFPSVTYNDGEVATTLDAATLMLHEDGSGSLVELGNTPLQWQLVESGGKKSLVITLTDYNNQSFTFRQLTSADGIVHIAAFNNDDAPKAFVNIASKIKSNEYFDIQTMPSVYAHTSDALSAFWFELWPDGRLITVSTYDYNNDAELSANEVGVTRGNWSMQDGKVSLSRYTGGEGCYYADISPSCWEYNRREWRLIEQVNDSVYFTRKMMWADMPGTGFTQVGHNNRKLIKQNDRPIQLPEEILQVIGQFPYVNLTGLISLNNYLEKPLYYVSYEYSSEGEVGYFQFNADQTFDYYQDGVLSDGSYQAFADNQVILRDDTSFFYGKRYGLLAESNNVVIAAFDSFVWPHFESEVDAKGYAEAVAKNTPASGIDHLLEKKVYMVDRDQKGKWVMTFLKFGNDKITIYSDESFSSIETEIAYTVTEEGVINLSNTENTMYLSLVTDAFNIIVTNDVENEHKDFNYFLFDLNKAKDFINNSNALRESAYR</sequence>
<keyword evidence="3" id="KW-1185">Reference proteome</keyword>
<dbReference type="Pfam" id="PF22352">
    <property type="entry name" value="K319L-like_PKD"/>
    <property type="match status" value="1"/>
</dbReference>
<name>A0ABY1GF36_9GAMM</name>
<evidence type="ECO:0000256" key="1">
    <source>
        <dbReference type="SAM" id="SignalP"/>
    </source>
</evidence>
<comment type="caution">
    <text evidence="2">The sequence shown here is derived from an EMBL/GenBank/DDBJ whole genome shotgun (WGS) entry which is preliminary data.</text>
</comment>
<feature type="signal peptide" evidence="1">
    <location>
        <begin position="1"/>
        <end position="18"/>
    </location>
</feature>
<evidence type="ECO:0000313" key="3">
    <source>
        <dbReference type="Proteomes" id="UP000183805"/>
    </source>
</evidence>
<dbReference type="Proteomes" id="UP000183805">
    <property type="component" value="Unassembled WGS sequence"/>
</dbReference>
<evidence type="ECO:0008006" key="4">
    <source>
        <dbReference type="Google" id="ProtNLM"/>
    </source>
</evidence>
<dbReference type="EMBL" id="FPAZ01000005">
    <property type="protein sequence ID" value="SFT60225.1"/>
    <property type="molecule type" value="Genomic_DNA"/>
</dbReference>
<evidence type="ECO:0000313" key="2">
    <source>
        <dbReference type="EMBL" id="SFT60225.1"/>
    </source>
</evidence>
<keyword evidence="1" id="KW-0732">Signal</keyword>
<dbReference type="Gene3D" id="2.60.40.3010">
    <property type="match status" value="1"/>
</dbReference>
<accession>A0ABY1GF36</accession>
<gene>
    <name evidence="2" type="ORF">SAMN04487854_105220</name>
</gene>
<proteinExistence type="predicted"/>
<reference evidence="2 3" key="1">
    <citation type="submission" date="2016-10" db="EMBL/GenBank/DDBJ databases">
        <authorList>
            <person name="Varghese N."/>
            <person name="Submissions S."/>
        </authorList>
    </citation>
    <scope>NUCLEOTIDE SEQUENCE [LARGE SCALE GENOMIC DNA]</scope>
    <source>
        <strain evidence="2 3">CGMCC 1.8499</strain>
    </source>
</reference>
<feature type="chain" id="PRO_5045424410" description="PKD/Chitinase domain-containing protein" evidence="1">
    <location>
        <begin position="19"/>
        <end position="971"/>
    </location>
</feature>
<dbReference type="PROSITE" id="PS51257">
    <property type="entry name" value="PROKAR_LIPOPROTEIN"/>
    <property type="match status" value="1"/>
</dbReference>
<organism evidence="2 3">
    <name type="scientific">Pseudoalteromonas lipolytica</name>
    <dbReference type="NCBI Taxonomy" id="570156"/>
    <lineage>
        <taxon>Bacteria</taxon>
        <taxon>Pseudomonadati</taxon>
        <taxon>Pseudomonadota</taxon>
        <taxon>Gammaproteobacteria</taxon>
        <taxon>Alteromonadales</taxon>
        <taxon>Pseudoalteromonadaceae</taxon>
        <taxon>Pseudoalteromonas</taxon>
    </lineage>
</organism>
<protein>
    <recommendedName>
        <fullName evidence="4">PKD/Chitinase domain-containing protein</fullName>
    </recommendedName>
</protein>
<dbReference type="RefSeq" id="WP_074988874.1">
    <property type="nucleotide sequence ID" value="NZ_FPAZ01000005.1"/>
</dbReference>